<evidence type="ECO:0000313" key="1">
    <source>
        <dbReference type="EMBL" id="SCL50248.1"/>
    </source>
</evidence>
<dbReference type="Proteomes" id="UP000199696">
    <property type="component" value="Unassembled WGS sequence"/>
</dbReference>
<evidence type="ECO:0000313" key="2">
    <source>
        <dbReference type="Proteomes" id="UP000199696"/>
    </source>
</evidence>
<dbReference type="STRING" id="227316.GA0070604_2085"/>
<dbReference type="CDD" id="cd07821">
    <property type="entry name" value="PYR_PYL_RCAR_like"/>
    <property type="match status" value="1"/>
</dbReference>
<dbReference type="RefSeq" id="WP_091117751.1">
    <property type="nucleotide sequence ID" value="NZ_FMHY01000002.1"/>
</dbReference>
<accession>A0A1C6U8G1</accession>
<dbReference type="OrthoDB" id="191189at2"/>
<dbReference type="InterPro" id="IPR019587">
    <property type="entry name" value="Polyketide_cyclase/dehydratase"/>
</dbReference>
<proteinExistence type="predicted"/>
<sequence length="137" mass="14936">MASIRNEISIKSSADDVWKVIGDFGTGPSRMAPGYVVDTRIDGDCRVVTFADGTVARERFISVDGDARRIVYTVIGDTLCPNHDNASMQVVAEDQHHCRLIWIHDVLPDDLAVPIQTAMAQGAAVIKRTLESRAGRA</sequence>
<dbReference type="SUPFAM" id="SSF55961">
    <property type="entry name" value="Bet v1-like"/>
    <property type="match status" value="1"/>
</dbReference>
<dbReference type="Pfam" id="PF10604">
    <property type="entry name" value="Polyketide_cyc2"/>
    <property type="match status" value="1"/>
</dbReference>
<protein>
    <submittedName>
        <fullName evidence="1">Polyketide cyclase / dehydrase and lipid transport</fullName>
    </submittedName>
</protein>
<organism evidence="1 2">
    <name type="scientific">Micromonospora eburnea</name>
    <dbReference type="NCBI Taxonomy" id="227316"/>
    <lineage>
        <taxon>Bacteria</taxon>
        <taxon>Bacillati</taxon>
        <taxon>Actinomycetota</taxon>
        <taxon>Actinomycetes</taxon>
        <taxon>Micromonosporales</taxon>
        <taxon>Micromonosporaceae</taxon>
        <taxon>Micromonospora</taxon>
    </lineage>
</organism>
<dbReference type="Gene3D" id="3.30.530.20">
    <property type="match status" value="1"/>
</dbReference>
<gene>
    <name evidence="1" type="ORF">GA0070604_2085</name>
</gene>
<keyword evidence="2" id="KW-1185">Reference proteome</keyword>
<dbReference type="EMBL" id="FMHY01000002">
    <property type="protein sequence ID" value="SCL50248.1"/>
    <property type="molecule type" value="Genomic_DNA"/>
</dbReference>
<dbReference type="InterPro" id="IPR023393">
    <property type="entry name" value="START-like_dom_sf"/>
</dbReference>
<name>A0A1C6U8G1_9ACTN</name>
<dbReference type="AlphaFoldDB" id="A0A1C6U8G1"/>
<reference evidence="2" key="1">
    <citation type="submission" date="2016-06" db="EMBL/GenBank/DDBJ databases">
        <authorList>
            <person name="Varghese N."/>
            <person name="Submissions Spin"/>
        </authorList>
    </citation>
    <scope>NUCLEOTIDE SEQUENCE [LARGE SCALE GENOMIC DNA]</scope>
    <source>
        <strain evidence="2">DSM 44814</strain>
    </source>
</reference>